<organism evidence="5 6">
    <name type="scientific">Macrosiphum euphorbiae</name>
    <name type="common">potato aphid</name>
    <dbReference type="NCBI Taxonomy" id="13131"/>
    <lineage>
        <taxon>Eukaryota</taxon>
        <taxon>Metazoa</taxon>
        <taxon>Ecdysozoa</taxon>
        <taxon>Arthropoda</taxon>
        <taxon>Hexapoda</taxon>
        <taxon>Insecta</taxon>
        <taxon>Pterygota</taxon>
        <taxon>Neoptera</taxon>
        <taxon>Paraneoptera</taxon>
        <taxon>Hemiptera</taxon>
        <taxon>Sternorrhyncha</taxon>
        <taxon>Aphidomorpha</taxon>
        <taxon>Aphidoidea</taxon>
        <taxon>Aphididae</taxon>
        <taxon>Macrosiphini</taxon>
        <taxon>Macrosiphum</taxon>
    </lineage>
</organism>
<evidence type="ECO:0000313" key="5">
    <source>
        <dbReference type="EMBL" id="CAI6376104.1"/>
    </source>
</evidence>
<proteinExistence type="predicted"/>
<comment type="caution">
    <text evidence="5">The sequence shown here is derived from an EMBL/GenBank/DDBJ whole genome shotgun (WGS) entry which is preliminary data.</text>
</comment>
<reference evidence="5 6" key="1">
    <citation type="submission" date="2023-01" db="EMBL/GenBank/DDBJ databases">
        <authorList>
            <person name="Whitehead M."/>
        </authorList>
    </citation>
    <scope>NUCLEOTIDE SEQUENCE [LARGE SCALE GENOMIC DNA]</scope>
</reference>
<dbReference type="GO" id="GO:0046983">
    <property type="term" value="F:protein dimerization activity"/>
    <property type="evidence" value="ECO:0007669"/>
    <property type="project" value="InterPro"/>
</dbReference>
<dbReference type="EMBL" id="CARXXK010001428">
    <property type="protein sequence ID" value="CAI6376104.1"/>
    <property type="molecule type" value="Genomic_DNA"/>
</dbReference>
<gene>
    <name evidence="5" type="ORF">MEUPH1_LOCUS29517</name>
</gene>
<keyword evidence="2" id="KW-0472">Membrane</keyword>
<dbReference type="Pfam" id="PF14291">
    <property type="entry name" value="DUF4371"/>
    <property type="match status" value="1"/>
</dbReference>
<keyword evidence="6" id="KW-1185">Reference proteome</keyword>
<evidence type="ECO:0000259" key="3">
    <source>
        <dbReference type="Pfam" id="PF05699"/>
    </source>
</evidence>
<dbReference type="Pfam" id="PF05699">
    <property type="entry name" value="Dimer_Tnp_hAT"/>
    <property type="match status" value="1"/>
</dbReference>
<feature type="domain" description="DUF4371" evidence="4">
    <location>
        <begin position="226"/>
        <end position="463"/>
    </location>
</feature>
<evidence type="ECO:0008006" key="7">
    <source>
        <dbReference type="Google" id="ProtNLM"/>
    </source>
</evidence>
<protein>
    <recommendedName>
        <fullName evidence="7">Zinc finger MYM-type protein 1-like</fullName>
    </recommendedName>
</protein>
<evidence type="ECO:0000256" key="1">
    <source>
        <dbReference type="SAM" id="MobiDB-lite"/>
    </source>
</evidence>
<dbReference type="InterPro" id="IPR025398">
    <property type="entry name" value="DUF4371"/>
</dbReference>
<dbReference type="PANTHER" id="PTHR45749">
    <property type="match status" value="1"/>
</dbReference>
<evidence type="ECO:0000313" key="6">
    <source>
        <dbReference type="Proteomes" id="UP001160148"/>
    </source>
</evidence>
<keyword evidence="2" id="KW-1133">Transmembrane helix</keyword>
<keyword evidence="2" id="KW-0812">Transmembrane</keyword>
<dbReference type="InterPro" id="IPR012337">
    <property type="entry name" value="RNaseH-like_sf"/>
</dbReference>
<dbReference type="Proteomes" id="UP001160148">
    <property type="component" value="Unassembled WGS sequence"/>
</dbReference>
<sequence length="904" mass="104739">MHRKRLSGAQYKKAAREKEEREKKAINQTIKLDKFLFVKNIDDANQTNVNSRHSSSTVLDQSNDVIPTDGVEINNVISSSESEFPNLTAEEINKLIPTDNVEISVITSNSEPETPNLTTKEIIHGTISTPESCYILESSFSFNKIFWTVNEHARDYFSINGFDVNIYKNCDFINSKLESRCMTKNMFERLLPNGEKIERFWLVYSESTGKAFCGPCFFFSSRNDESYLSTQGFNDWKNAQSRFKQHECSTNHIQSLITMKTRANLSDRIDKKLFSQLEDEISYWKNILRRVVAVIKSLSSRGLPFRGQNEVIGSVHNGNFLMAIELVAQFDPFLAQHISRYGNPGSGHTSYLSSTIYEDIMQLMANKIIHTIVDQIKKCKYFSLIIDSTPDITHIDQLSFIVRYVYEGIPVERFIQFIPSCGHKANDMKKAVLDTLESLDISINDFRGQAYDTANNMSGRYNGLQAKIKELNNLAVYIPCAAHSLNLVGTHAVQCSNEAAQLFLHVQHLYTFFSGSTHRWKILMFNLKSESKTLKRLSGTRWSSRDDACVSLNDSWDEILKTLSLLENDNSEPAETRNEASGLRKKFEKLETTFMAIFWGFILNRLNAVSKKLQSVEIDITVVLELYDSLINLILSQRDNFDEFEKKAILRAQIKEYKTTISIKKKRTIPYDESRQDDVQLTGRNHFRINTYLTIIDKLNNELQKRREAYKYFCEPFSFINTLKNMKQNEISEKAKKLCKIYKTDIDYEEFEHELLHFRSLLISKYNEEKFTALKLLEIIYKNDLKSVFPNIEIILRIYISTPATNCTAERSFSSLKRIKTYLRSKLGKEKLNSLAILSIESEMTQEIQFEDNSKFCGKKSKTQTNEIVYFFTLFFYIIFICCIIIRKYEFLSLISCFCFFIIL</sequence>
<dbReference type="InterPro" id="IPR008906">
    <property type="entry name" value="HATC_C_dom"/>
</dbReference>
<dbReference type="SUPFAM" id="SSF53098">
    <property type="entry name" value="Ribonuclease H-like"/>
    <property type="match status" value="1"/>
</dbReference>
<evidence type="ECO:0000259" key="4">
    <source>
        <dbReference type="Pfam" id="PF14291"/>
    </source>
</evidence>
<evidence type="ECO:0000256" key="2">
    <source>
        <dbReference type="SAM" id="Phobius"/>
    </source>
</evidence>
<dbReference type="AlphaFoldDB" id="A0AAV0Y8J9"/>
<feature type="region of interest" description="Disordered" evidence="1">
    <location>
        <begin position="1"/>
        <end position="22"/>
    </location>
</feature>
<dbReference type="PANTHER" id="PTHR45749:SF23">
    <property type="entry name" value="ZINC FINGER MYM-TYPE PROTEIN 1-LIKE"/>
    <property type="match status" value="1"/>
</dbReference>
<accession>A0AAV0Y8J9</accession>
<feature type="transmembrane region" description="Helical" evidence="2">
    <location>
        <begin position="868"/>
        <end position="886"/>
    </location>
</feature>
<feature type="domain" description="HAT C-terminal dimerisation" evidence="3">
    <location>
        <begin position="784"/>
        <end position="844"/>
    </location>
</feature>
<name>A0AAV0Y8J9_9HEMI</name>